<dbReference type="InterPro" id="IPR011330">
    <property type="entry name" value="Glyco_hydro/deAcase_b/a-brl"/>
</dbReference>
<accession>A0A931H084</accession>
<gene>
    <name evidence="3" type="ORF">I5907_19995</name>
</gene>
<dbReference type="InterPro" id="IPR013780">
    <property type="entry name" value="Glyco_hydro_b"/>
</dbReference>
<feature type="domain" description="Glycoside hydrolase family 38 N-terminal" evidence="1">
    <location>
        <begin position="80"/>
        <end position="190"/>
    </location>
</feature>
<dbReference type="InterPro" id="IPR011682">
    <property type="entry name" value="Glyco_hydro_38_C"/>
</dbReference>
<sequence>MFLSCLCFIQPAGAQQRYFVDGYHGGIYGHYPLWQTQFMTDTLLKYKQWQINLEIEPETWDTVQLRDPDGYAHFKALFSDSSTAARIEFVNPAYGQSYMYMAGGESMIRQLYYGIEKIKSHFPQATFQTYSSEEPCFTSALPQVLRSFGFKYAVLKNPNTCWGGYVKNYGGEIMDWVGPDGTTIKMVPRYASEQLEDNSTWQTTAWVNSKAYISSALAAGIKNPVGMCLQDAGWKNGLWLSKNDPSVYTTWRNYFAHIADTANAQRWRVSQQDIKVSLVWGAQVLQRIAQQVRVAENNILQSEKMAGMYAIANSKPLQQDAFDKAWRTLLLSQHHDCWIVPYNGHKGDTWADKVVGWTTTSNNIADSIIRSLLYTPGNDKSAITVYNSSLARRKEMVTAGLPDALLQQTNFTVSDGATTIAAQLVKTNNKTTIVFPATIAPMSSKVYKISSTNAVVNTAAMVVENGNTVIMQTDLYILVIDKNRGGAVTSLIAKKIGNHEFAGNNTAKGFNALQGNFYDEGGYESSLDRRATVEILDKGPWLIRVAIHNQIASHRYTQYITMQQGMERIDLSLKITWSVNPRIGEDYAQHGGYDGKDLHKAFYNDTAKLILTFPLNLAQQKLYVDAPFDVTAAQQDNTFFNTWDSIKNNVILNWADVTDGAGKYGLALFTDHTTSYSHGTNFPLALTVQYAGVGLWGRDYAANGTTEINYALIPHAGNWKKAMLCTEAQNWNEPLYTTTGVAGNAIKSLLNCGNAKWLLSSITQQNGTYLIRLFNAEGDNKPHTLTFNFPIKAVTLVDLAGNITQQPVIDNGNQLQLAIPEKGFVTLAVTTN</sequence>
<dbReference type="Proteomes" id="UP000628448">
    <property type="component" value="Unassembled WGS sequence"/>
</dbReference>
<dbReference type="InterPro" id="IPR000602">
    <property type="entry name" value="Glyco_hydro_38_N"/>
</dbReference>
<dbReference type="PANTHER" id="PTHR46017:SF1">
    <property type="entry name" value="ALPHA-MANNOSIDASE 2C1"/>
    <property type="match status" value="1"/>
</dbReference>
<dbReference type="GO" id="GO:0030246">
    <property type="term" value="F:carbohydrate binding"/>
    <property type="evidence" value="ECO:0007669"/>
    <property type="project" value="InterPro"/>
</dbReference>
<dbReference type="Pfam" id="PF01074">
    <property type="entry name" value="Glyco_hydro_38N"/>
    <property type="match status" value="1"/>
</dbReference>
<name>A0A931H084_9BACT</name>
<dbReference type="AlphaFoldDB" id="A0A931H084"/>
<dbReference type="Gene3D" id="2.70.98.30">
    <property type="entry name" value="Golgi alpha-mannosidase II, domain 4"/>
    <property type="match status" value="1"/>
</dbReference>
<evidence type="ECO:0000313" key="4">
    <source>
        <dbReference type="Proteomes" id="UP000628448"/>
    </source>
</evidence>
<evidence type="ECO:0008006" key="5">
    <source>
        <dbReference type="Google" id="ProtNLM"/>
    </source>
</evidence>
<dbReference type="GO" id="GO:0009313">
    <property type="term" value="P:oligosaccharide catabolic process"/>
    <property type="evidence" value="ECO:0007669"/>
    <property type="project" value="TreeGrafter"/>
</dbReference>
<dbReference type="EMBL" id="JADWYR010000003">
    <property type="protein sequence ID" value="MBG9378528.1"/>
    <property type="molecule type" value="Genomic_DNA"/>
</dbReference>
<dbReference type="GO" id="GO:0006013">
    <property type="term" value="P:mannose metabolic process"/>
    <property type="evidence" value="ECO:0007669"/>
    <property type="project" value="InterPro"/>
</dbReference>
<proteinExistence type="predicted"/>
<dbReference type="Gene3D" id="3.20.110.10">
    <property type="entry name" value="Glycoside hydrolase 38, N terminal domain"/>
    <property type="match status" value="1"/>
</dbReference>
<dbReference type="PANTHER" id="PTHR46017">
    <property type="entry name" value="ALPHA-MANNOSIDASE 2C1"/>
    <property type="match status" value="1"/>
</dbReference>
<organism evidence="3 4">
    <name type="scientific">Panacibacter microcysteis</name>
    <dbReference type="NCBI Taxonomy" id="2793269"/>
    <lineage>
        <taxon>Bacteria</taxon>
        <taxon>Pseudomonadati</taxon>
        <taxon>Bacteroidota</taxon>
        <taxon>Chitinophagia</taxon>
        <taxon>Chitinophagales</taxon>
        <taxon>Chitinophagaceae</taxon>
        <taxon>Panacibacter</taxon>
    </lineage>
</organism>
<feature type="domain" description="Glycosyl hydrolase family 38 C-terminal" evidence="2">
    <location>
        <begin position="527"/>
        <end position="678"/>
    </location>
</feature>
<evidence type="ECO:0000259" key="1">
    <source>
        <dbReference type="Pfam" id="PF01074"/>
    </source>
</evidence>
<dbReference type="Gene3D" id="2.60.40.1180">
    <property type="entry name" value="Golgi alpha-mannosidase II"/>
    <property type="match status" value="1"/>
</dbReference>
<dbReference type="SUPFAM" id="SSF74650">
    <property type="entry name" value="Galactose mutarotase-like"/>
    <property type="match status" value="1"/>
</dbReference>
<comment type="caution">
    <text evidence="3">The sequence shown here is derived from an EMBL/GenBank/DDBJ whole genome shotgun (WGS) entry which is preliminary data.</text>
</comment>
<dbReference type="SUPFAM" id="SSF88713">
    <property type="entry name" value="Glycoside hydrolase/deacetylase"/>
    <property type="match status" value="1"/>
</dbReference>
<dbReference type="InterPro" id="IPR011013">
    <property type="entry name" value="Gal_mutarotase_sf_dom"/>
</dbReference>
<reference evidence="3" key="1">
    <citation type="submission" date="2020-11" db="EMBL/GenBank/DDBJ databases">
        <title>Bacterial whole genome sequence for Panacibacter sp. DH6.</title>
        <authorList>
            <person name="Le V."/>
            <person name="Ko S."/>
            <person name="Ahn C.-Y."/>
            <person name="Oh H.-M."/>
        </authorList>
    </citation>
    <scope>NUCLEOTIDE SEQUENCE</scope>
    <source>
        <strain evidence="3">DH6</strain>
    </source>
</reference>
<evidence type="ECO:0000259" key="2">
    <source>
        <dbReference type="Pfam" id="PF07748"/>
    </source>
</evidence>
<dbReference type="InterPro" id="IPR027291">
    <property type="entry name" value="Glyco_hydro_38_N_sf"/>
</dbReference>
<dbReference type="Pfam" id="PF07748">
    <property type="entry name" value="Glyco_hydro_38C"/>
    <property type="match status" value="1"/>
</dbReference>
<dbReference type="GO" id="GO:0004559">
    <property type="term" value="F:alpha-mannosidase activity"/>
    <property type="evidence" value="ECO:0007669"/>
    <property type="project" value="InterPro"/>
</dbReference>
<evidence type="ECO:0000313" key="3">
    <source>
        <dbReference type="EMBL" id="MBG9378528.1"/>
    </source>
</evidence>
<keyword evidence="4" id="KW-1185">Reference proteome</keyword>
<protein>
    <recommendedName>
        <fullName evidence="5">Alpha-mannosidase</fullName>
    </recommendedName>
</protein>